<dbReference type="HOGENOM" id="CLU_2231574_0_0_4"/>
<evidence type="ECO:0000313" key="1">
    <source>
        <dbReference type="EMBL" id="ADG14249.1"/>
    </source>
</evidence>
<accession>D5WA27</accession>
<evidence type="ECO:0000313" key="2">
    <source>
        <dbReference type="Proteomes" id="UP000002190"/>
    </source>
</evidence>
<sequence length="105" mass="11485">MAARWLSIIATNKNWRHEGKGVKTRYIAAALAALALTGFVTAQQEADNVAAYERAEIMLKRGQEAATLTCEGKDACDRAWQLTQVSVQQESGMTVRLATDTTIDI</sequence>
<reference evidence="1 2" key="1">
    <citation type="submission" date="2010-04" db="EMBL/GenBank/DDBJ databases">
        <title>Complete sequence of chromosome 1 of Burkholderia sp. CCGE1002.</title>
        <authorList>
            <consortium name="US DOE Joint Genome Institute"/>
            <person name="Lucas S."/>
            <person name="Copeland A."/>
            <person name="Lapidus A."/>
            <person name="Cheng J.-F."/>
            <person name="Bruce D."/>
            <person name="Goodwin L."/>
            <person name="Pitluck S."/>
            <person name="Chertkov O."/>
            <person name="Detter J.C."/>
            <person name="Han C."/>
            <person name="Tapia R."/>
            <person name="Land M."/>
            <person name="Hauser L."/>
            <person name="Kyrpides N."/>
            <person name="Ovchinnikova G."/>
            <person name="Martinez-Romero E."/>
            <person name="Hernandez M.A.R."/>
            <person name="Tiedje J.M."/>
            <person name="Woyke T."/>
        </authorList>
    </citation>
    <scope>NUCLEOTIDE SEQUENCE [LARGE SCALE GENOMIC DNA]</scope>
    <source>
        <strain evidence="1 2">CCGE1002</strain>
    </source>
</reference>
<name>D5WA27_PARAM</name>
<dbReference type="KEGG" id="bge:BC1002_0141"/>
<dbReference type="EMBL" id="CP002013">
    <property type="protein sequence ID" value="ADG14249.1"/>
    <property type="molecule type" value="Genomic_DNA"/>
</dbReference>
<protein>
    <submittedName>
        <fullName evidence="1">Uncharacterized protein</fullName>
    </submittedName>
</protein>
<gene>
    <name evidence="1" type="ordered locus">BC1002_0141</name>
</gene>
<reference evidence="1 2" key="2">
    <citation type="journal article" date="2012" name="J. Bacteriol.">
        <title>Genome Sequences of Burkholderia sp. Strains CCGE1002 and H160, Isolated from Legume Nodules in Mexico and Brazil.</title>
        <authorList>
            <person name="Ormeno-Orrillo E."/>
            <person name="Rogel M.A."/>
            <person name="Chueire L.M."/>
            <person name="Tiedje J.M."/>
            <person name="Martinez-Romero E."/>
            <person name="Hungria M."/>
        </authorList>
    </citation>
    <scope>NUCLEOTIDE SEQUENCE [LARGE SCALE GENOMIC DNA]</scope>
    <source>
        <strain evidence="1 2">CCGE1002</strain>
    </source>
</reference>
<dbReference type="Proteomes" id="UP000002190">
    <property type="component" value="Chromosome 1"/>
</dbReference>
<organism evidence="1 2">
    <name type="scientific">Paraburkholderia atlantica</name>
    <dbReference type="NCBI Taxonomy" id="2654982"/>
    <lineage>
        <taxon>Bacteria</taxon>
        <taxon>Pseudomonadati</taxon>
        <taxon>Pseudomonadota</taxon>
        <taxon>Betaproteobacteria</taxon>
        <taxon>Burkholderiales</taxon>
        <taxon>Burkholderiaceae</taxon>
        <taxon>Paraburkholderia</taxon>
    </lineage>
</organism>
<dbReference type="AlphaFoldDB" id="D5WA27"/>
<proteinExistence type="predicted"/>